<evidence type="ECO:0000313" key="1">
    <source>
        <dbReference type="EMBL" id="KAK8855634.1"/>
    </source>
</evidence>
<gene>
    <name evidence="1" type="ORF">PGQ11_011546</name>
</gene>
<name>A0ABR2HZX6_9PEZI</name>
<dbReference type="EMBL" id="JAPCWZ010000007">
    <property type="protein sequence ID" value="KAK8855634.1"/>
    <property type="molecule type" value="Genomic_DNA"/>
</dbReference>
<organism evidence="1 2">
    <name type="scientific">Apiospora arundinis</name>
    <dbReference type="NCBI Taxonomy" id="335852"/>
    <lineage>
        <taxon>Eukaryota</taxon>
        <taxon>Fungi</taxon>
        <taxon>Dikarya</taxon>
        <taxon>Ascomycota</taxon>
        <taxon>Pezizomycotina</taxon>
        <taxon>Sordariomycetes</taxon>
        <taxon>Xylariomycetidae</taxon>
        <taxon>Amphisphaeriales</taxon>
        <taxon>Apiosporaceae</taxon>
        <taxon>Apiospora</taxon>
    </lineage>
</organism>
<accession>A0ABR2HZX6</accession>
<evidence type="ECO:0000313" key="2">
    <source>
        <dbReference type="Proteomes" id="UP001390339"/>
    </source>
</evidence>
<proteinExistence type="predicted"/>
<dbReference type="Proteomes" id="UP001390339">
    <property type="component" value="Unassembled WGS sequence"/>
</dbReference>
<reference evidence="1 2" key="1">
    <citation type="journal article" date="2024" name="IMA Fungus">
        <title>Apiospora arundinis, a panoply of carbohydrate-active enzymes and secondary metabolites.</title>
        <authorList>
            <person name="Sorensen T."/>
            <person name="Petersen C."/>
            <person name="Muurmann A.T."/>
            <person name="Christiansen J.V."/>
            <person name="Brundto M.L."/>
            <person name="Overgaard C.K."/>
            <person name="Boysen A.T."/>
            <person name="Wollenberg R.D."/>
            <person name="Larsen T.O."/>
            <person name="Sorensen J.L."/>
            <person name="Nielsen K.L."/>
            <person name="Sondergaard T.E."/>
        </authorList>
    </citation>
    <scope>NUCLEOTIDE SEQUENCE [LARGE SCALE GENOMIC DNA]</scope>
    <source>
        <strain evidence="1 2">AAU 773</strain>
    </source>
</reference>
<sequence>MCGDSSRQSCGGAIAILNPPERATGALSGIETGLSGRLIFQSARDDTLATDAIFTHDESAECSDGALYTIGIHKLGDLTTSAICKPTSSLKDRGRS</sequence>
<protein>
    <submittedName>
        <fullName evidence="1">Uncharacterized protein</fullName>
    </submittedName>
</protein>
<comment type="caution">
    <text evidence="1">The sequence shown here is derived from an EMBL/GenBank/DDBJ whole genome shotgun (WGS) entry which is preliminary data.</text>
</comment>
<keyword evidence="2" id="KW-1185">Reference proteome</keyword>